<accession>A0A4P9CAU3</accession>
<dbReference type="PANTHER" id="PTHR36108:SF13">
    <property type="entry name" value="COLOSSIN-B-RELATED"/>
    <property type="match status" value="1"/>
</dbReference>
<feature type="chain" id="PRO_5039606075" description="SpaA-like prealbumin fold domain-containing protein" evidence="6">
    <location>
        <begin position="26"/>
        <end position="681"/>
    </location>
</feature>
<evidence type="ECO:0000259" key="7">
    <source>
        <dbReference type="Pfam" id="PF17802"/>
    </source>
</evidence>
<feature type="domain" description="SpaA-like prealbumin fold" evidence="7">
    <location>
        <begin position="500"/>
        <end position="600"/>
    </location>
</feature>
<keyword evidence="5" id="KW-0472">Membrane</keyword>
<evidence type="ECO:0000256" key="5">
    <source>
        <dbReference type="SAM" id="Phobius"/>
    </source>
</evidence>
<comment type="similarity">
    <text evidence="1">Belongs to the serine-aspartate repeat-containing protein (SDr) family.</text>
</comment>
<dbReference type="SUPFAM" id="SSF49478">
    <property type="entry name" value="Cna protein B-type domain"/>
    <property type="match status" value="2"/>
</dbReference>
<evidence type="ECO:0000313" key="9">
    <source>
        <dbReference type="Proteomes" id="UP000218387"/>
    </source>
</evidence>
<feature type="transmembrane region" description="Helical" evidence="5">
    <location>
        <begin position="636"/>
        <end position="656"/>
    </location>
</feature>
<dbReference type="EMBL" id="CP029487">
    <property type="protein sequence ID" value="QCT72704.1"/>
    <property type="molecule type" value="Genomic_DNA"/>
</dbReference>
<keyword evidence="5" id="KW-0812">Transmembrane</keyword>
<dbReference type="KEGG" id="emt:CPZ25_015670"/>
<evidence type="ECO:0000256" key="6">
    <source>
        <dbReference type="SAM" id="SignalP"/>
    </source>
</evidence>
<gene>
    <name evidence="8" type="ORF">CPZ25_015670</name>
</gene>
<evidence type="ECO:0000256" key="4">
    <source>
        <dbReference type="SAM" id="MobiDB-lite"/>
    </source>
</evidence>
<organism evidence="8 9">
    <name type="scientific">Eubacterium maltosivorans</name>
    <dbReference type="NCBI Taxonomy" id="2041044"/>
    <lineage>
        <taxon>Bacteria</taxon>
        <taxon>Bacillati</taxon>
        <taxon>Bacillota</taxon>
        <taxon>Clostridia</taxon>
        <taxon>Eubacteriales</taxon>
        <taxon>Eubacteriaceae</taxon>
        <taxon>Eubacterium</taxon>
    </lineage>
</organism>
<dbReference type="InterPro" id="IPR041033">
    <property type="entry name" value="SpaA_PFL_dom_1"/>
</dbReference>
<keyword evidence="9" id="KW-1185">Reference proteome</keyword>
<dbReference type="Pfam" id="PF17802">
    <property type="entry name" value="SpaA"/>
    <property type="match status" value="2"/>
</dbReference>
<feature type="region of interest" description="Disordered" evidence="4">
    <location>
        <begin position="662"/>
        <end position="681"/>
    </location>
</feature>
<dbReference type="PROSITE" id="PS51257">
    <property type="entry name" value="PROKAR_LIPOPROTEIN"/>
    <property type="match status" value="1"/>
</dbReference>
<evidence type="ECO:0000256" key="1">
    <source>
        <dbReference type="ARBA" id="ARBA00007257"/>
    </source>
</evidence>
<dbReference type="AlphaFoldDB" id="A0A4P9CAU3"/>
<keyword evidence="3 6" id="KW-0732">Signal</keyword>
<evidence type="ECO:0000256" key="3">
    <source>
        <dbReference type="ARBA" id="ARBA00022729"/>
    </source>
</evidence>
<protein>
    <recommendedName>
        <fullName evidence="7">SpaA-like prealbumin fold domain-containing protein</fullName>
    </recommendedName>
</protein>
<proteinExistence type="inferred from homology"/>
<dbReference type="InterPro" id="IPR013783">
    <property type="entry name" value="Ig-like_fold"/>
</dbReference>
<sequence length="681" mass="74729">MTHRFKQASVLLMALLMLFYGCGFKAEVLANTATENSPEITEPTAQTDPAFTGEIEDTKKKSPELDPGEQAILDANGITATEDTGKMDASGNYILGETASGGTVTCSTSLRTLASRSFGDEPCYKKFQRAAGWDDGVIYSSDFASPDGSDIITTTTPILRISDNGVDQIAYCADPSLNIPSEVVGPNGLVTYNRESWNVQSGRIRNVMWHGYHDGNSGEYYVQTWAAIRVIAGIGAYTDYYMTDPTVANLVNTLSYQNPNNWDASWSIVPEREEAVWNASTKRQETGWFQTYCNNIADHGTYTVTLPSGVHALLRNTSGQVYSDVTDQFTIYDDDDFMLYADGSYQGEVSANITPTTIKRHSSDAGNPDACVIYAPDVPDTQRLFVSLAVGQSPLSSGFRANFTGATGDAQLQKTDNRTKEKLAGATFGLYDMKDNLLKQGITDENGQWNVTDLVFGDYYFKEIAAPKGYELNPAKLPFTVDGIRDMVTVVMANEPKKGPFQFIKQDAETREPLKGVTFVLYGCDEKHPHNDLQDDKIKSCWQTIVGTRISGTDGKIDFGNLYAGEYQLVETKTVPGYAKPMGQWRVTIDPEAVETVKITAKGTAPAFVKDGNALKVDNQKNDKLPFTGGNGDHRAALMLAGMVFFLAAGILALILKKRNLKNPKESSEKIERKEENESEK</sequence>
<feature type="compositionally biased region" description="Basic and acidic residues" evidence="4">
    <location>
        <begin position="663"/>
        <end position="681"/>
    </location>
</feature>
<evidence type="ECO:0000256" key="2">
    <source>
        <dbReference type="ARBA" id="ARBA00022525"/>
    </source>
</evidence>
<evidence type="ECO:0000313" key="8">
    <source>
        <dbReference type="EMBL" id="QCT72704.1"/>
    </source>
</evidence>
<feature type="domain" description="SpaA-like prealbumin fold" evidence="7">
    <location>
        <begin position="409"/>
        <end position="494"/>
    </location>
</feature>
<dbReference type="PANTHER" id="PTHR36108">
    <property type="entry name" value="COLOSSIN-B-RELATED"/>
    <property type="match status" value="1"/>
</dbReference>
<dbReference type="RefSeq" id="WP_096919213.1">
    <property type="nucleotide sequence ID" value="NZ_CP029487.1"/>
</dbReference>
<dbReference type="Proteomes" id="UP000218387">
    <property type="component" value="Chromosome"/>
</dbReference>
<keyword evidence="5" id="KW-1133">Transmembrane helix</keyword>
<feature type="signal peptide" evidence="6">
    <location>
        <begin position="1"/>
        <end position="25"/>
    </location>
</feature>
<keyword evidence="2" id="KW-0964">Secreted</keyword>
<name>A0A4P9CAU3_EUBML</name>
<dbReference type="Gene3D" id="2.60.40.10">
    <property type="entry name" value="Immunoglobulins"/>
    <property type="match status" value="2"/>
</dbReference>
<reference evidence="8 9" key="1">
    <citation type="submission" date="2018-05" db="EMBL/GenBank/DDBJ databases">
        <title>Genome comparison of Eubacterium sp.</title>
        <authorList>
            <person name="Feng Y."/>
            <person name="Sanchez-Andrea I."/>
            <person name="Stams A.J.M."/>
            <person name="De Vos W.M."/>
        </authorList>
    </citation>
    <scope>NUCLEOTIDE SEQUENCE [LARGE SCALE GENOMIC DNA]</scope>
    <source>
        <strain evidence="8 9">YI</strain>
    </source>
</reference>